<keyword evidence="3" id="KW-1185">Reference proteome</keyword>
<protein>
    <submittedName>
        <fullName evidence="2">FkbM family methyltransferase</fullName>
    </submittedName>
</protein>
<dbReference type="InterPro" id="IPR006342">
    <property type="entry name" value="FkbM_mtfrase"/>
</dbReference>
<dbReference type="InterPro" id="IPR052514">
    <property type="entry name" value="SAM-dependent_MTase"/>
</dbReference>
<dbReference type="GO" id="GO:0008168">
    <property type="term" value="F:methyltransferase activity"/>
    <property type="evidence" value="ECO:0007669"/>
    <property type="project" value="UniProtKB-KW"/>
</dbReference>
<comment type="caution">
    <text evidence="2">The sequence shown here is derived from an EMBL/GenBank/DDBJ whole genome shotgun (WGS) entry which is preliminary data.</text>
</comment>
<dbReference type="Proteomes" id="UP001500457">
    <property type="component" value="Unassembled WGS sequence"/>
</dbReference>
<dbReference type="Pfam" id="PF05050">
    <property type="entry name" value="Methyltransf_21"/>
    <property type="match status" value="1"/>
</dbReference>
<dbReference type="GO" id="GO:0032259">
    <property type="term" value="P:methylation"/>
    <property type="evidence" value="ECO:0007669"/>
    <property type="project" value="UniProtKB-KW"/>
</dbReference>
<proteinExistence type="predicted"/>
<dbReference type="Gene3D" id="3.40.50.150">
    <property type="entry name" value="Vaccinia Virus protein VP39"/>
    <property type="match status" value="1"/>
</dbReference>
<sequence length="260" mass="28892">MNRLERLVDRIDPVVSASVRLVKKRWQGDPLLGFLTENVTTNSAVIDLGANRGVYTWLMAALVGPGGQVHAVEPFPGNVAALTALSRRRRNIVVHPFAASDREAEAVLHVPSHGGQVIDALASVELRACDDESAFTVALRRVDSLLADEDRRVSVLKCDVEGHEDPALEGSWSVVEEHRPAVAVEIEDRHRHRPVEDLFARFTALGYQGYFVQDRAVRPLTEFDVESHQRRFLGGDFIPYSPPAGYVSDFLFLPGSHRRL</sequence>
<dbReference type="RefSeq" id="WP_274229673.1">
    <property type="nucleotide sequence ID" value="NZ_BAABHQ010000002.1"/>
</dbReference>
<name>A0ABP9E054_9PSEU</name>
<keyword evidence="2" id="KW-0808">Transferase</keyword>
<organism evidence="2 3">
    <name type="scientific">Actinomycetospora straminea</name>
    <dbReference type="NCBI Taxonomy" id="663607"/>
    <lineage>
        <taxon>Bacteria</taxon>
        <taxon>Bacillati</taxon>
        <taxon>Actinomycetota</taxon>
        <taxon>Actinomycetes</taxon>
        <taxon>Pseudonocardiales</taxon>
        <taxon>Pseudonocardiaceae</taxon>
        <taxon>Actinomycetospora</taxon>
    </lineage>
</organism>
<dbReference type="NCBIfam" id="TIGR01444">
    <property type="entry name" value="fkbM_fam"/>
    <property type="match status" value="1"/>
</dbReference>
<accession>A0ABP9E054</accession>
<dbReference type="InterPro" id="IPR029063">
    <property type="entry name" value="SAM-dependent_MTases_sf"/>
</dbReference>
<evidence type="ECO:0000313" key="3">
    <source>
        <dbReference type="Proteomes" id="UP001500457"/>
    </source>
</evidence>
<keyword evidence="2" id="KW-0489">Methyltransferase</keyword>
<dbReference type="PANTHER" id="PTHR34203:SF15">
    <property type="entry name" value="SLL1173 PROTEIN"/>
    <property type="match status" value="1"/>
</dbReference>
<evidence type="ECO:0000259" key="1">
    <source>
        <dbReference type="Pfam" id="PF05050"/>
    </source>
</evidence>
<dbReference type="PANTHER" id="PTHR34203">
    <property type="entry name" value="METHYLTRANSFERASE, FKBM FAMILY PROTEIN"/>
    <property type="match status" value="1"/>
</dbReference>
<reference evidence="3" key="1">
    <citation type="journal article" date="2019" name="Int. J. Syst. Evol. Microbiol.">
        <title>The Global Catalogue of Microorganisms (GCM) 10K type strain sequencing project: providing services to taxonomists for standard genome sequencing and annotation.</title>
        <authorList>
            <consortium name="The Broad Institute Genomics Platform"/>
            <consortium name="The Broad Institute Genome Sequencing Center for Infectious Disease"/>
            <person name="Wu L."/>
            <person name="Ma J."/>
        </authorList>
    </citation>
    <scope>NUCLEOTIDE SEQUENCE [LARGE SCALE GENOMIC DNA]</scope>
    <source>
        <strain evidence="3">JCM 17983</strain>
    </source>
</reference>
<gene>
    <name evidence="2" type="ORF">GCM10023203_10580</name>
</gene>
<evidence type="ECO:0000313" key="2">
    <source>
        <dbReference type="EMBL" id="GAA4864557.1"/>
    </source>
</evidence>
<feature type="domain" description="Methyltransferase FkbM" evidence="1">
    <location>
        <begin position="47"/>
        <end position="207"/>
    </location>
</feature>
<dbReference type="SUPFAM" id="SSF53335">
    <property type="entry name" value="S-adenosyl-L-methionine-dependent methyltransferases"/>
    <property type="match status" value="1"/>
</dbReference>
<dbReference type="EMBL" id="BAABHQ010000002">
    <property type="protein sequence ID" value="GAA4864557.1"/>
    <property type="molecule type" value="Genomic_DNA"/>
</dbReference>